<evidence type="ECO:0000256" key="2">
    <source>
        <dbReference type="ARBA" id="ARBA00024764"/>
    </source>
</evidence>
<dbReference type="OrthoDB" id="1656210at2"/>
<feature type="compositionally biased region" description="Basic and acidic residues" evidence="3">
    <location>
        <begin position="132"/>
        <end position="145"/>
    </location>
</feature>
<comment type="similarity">
    <text evidence="1">Belongs to the UPF0122 family.</text>
</comment>
<reference evidence="4 5" key="1">
    <citation type="submission" date="2014-10" db="EMBL/GenBank/DDBJ databases">
        <title>Draft genome of phytase producing Bacillus ginsengihumi strain M2.11.</title>
        <authorList>
            <person name="Toymentseva A."/>
            <person name="Boulygina E.A."/>
            <person name="Kazakov S.V."/>
            <person name="Kayumov I."/>
            <person name="Suleimanova A.D."/>
            <person name="Mardanova A.M."/>
            <person name="Maria S.N."/>
            <person name="Sergey M.Y."/>
            <person name="Sharipova M.R."/>
        </authorList>
    </citation>
    <scope>NUCLEOTIDE SEQUENCE [LARGE SCALE GENOMIC DNA]</scope>
    <source>
        <strain evidence="4 5">M2.11</strain>
    </source>
</reference>
<dbReference type="InterPro" id="IPR007394">
    <property type="entry name" value="UPF0122"/>
</dbReference>
<dbReference type="EMBL" id="JRUN01000041">
    <property type="protein sequence ID" value="KHD84808.1"/>
    <property type="molecule type" value="Genomic_DNA"/>
</dbReference>
<dbReference type="InterPro" id="IPR036388">
    <property type="entry name" value="WH-like_DNA-bd_sf"/>
</dbReference>
<accession>A0A0A6VBF5</accession>
<sequence>MLCVAIEVPYLVALIFRTKGLCTSRHRPIFVSFAANAVRRKGCKMKIRIMYDNKPTYLEVPDEDCTVMIDMDYEDRLSCAEDKETLTRRSPQEIMDERFNKPEYNNWHKLDRHSAATTPPKKLNGKRGYTKATDDNEGKNIKENSIELYPDDTDGVTREKQAEYEYLCEIIRKTLKEKQAELLIAIFLDGVSVTEYAEREGVSKSAISHRLDTAKKNFKKVFPESSTFPSCQS</sequence>
<proteinExistence type="inferred from homology"/>
<dbReference type="Pfam" id="PF04297">
    <property type="entry name" value="UPF0122"/>
    <property type="match status" value="1"/>
</dbReference>
<evidence type="ECO:0000256" key="1">
    <source>
        <dbReference type="ARBA" id="ARBA00008720"/>
    </source>
</evidence>
<gene>
    <name evidence="4" type="ORF">NG54_13120</name>
</gene>
<comment type="function">
    <text evidence="2">Might take part in the signal recognition particle (SRP) pathway. This is inferred from the conservation of its genetic proximity to ftsY/ffh. May be a regulatory protein.</text>
</comment>
<comment type="caution">
    <text evidence="4">The sequence shown here is derived from an EMBL/GenBank/DDBJ whole genome shotgun (WGS) entry which is preliminary data.</text>
</comment>
<dbReference type="SUPFAM" id="SSF88659">
    <property type="entry name" value="Sigma3 and sigma4 domains of RNA polymerase sigma factors"/>
    <property type="match status" value="1"/>
</dbReference>
<name>A0A0A6VBF5_9BACI</name>
<protein>
    <submittedName>
        <fullName evidence="4">FliA/WhiG subfamily RNA polymerase sigma-28 subunit</fullName>
    </submittedName>
</protein>
<dbReference type="AlphaFoldDB" id="A0A0A6VBF5"/>
<evidence type="ECO:0000256" key="3">
    <source>
        <dbReference type="SAM" id="MobiDB-lite"/>
    </source>
</evidence>
<dbReference type="STRING" id="363870.NG54_13120"/>
<dbReference type="Proteomes" id="UP000030588">
    <property type="component" value="Unassembled WGS sequence"/>
</dbReference>
<evidence type="ECO:0000313" key="4">
    <source>
        <dbReference type="EMBL" id="KHD84808.1"/>
    </source>
</evidence>
<feature type="region of interest" description="Disordered" evidence="3">
    <location>
        <begin position="112"/>
        <end position="153"/>
    </location>
</feature>
<dbReference type="InterPro" id="IPR013324">
    <property type="entry name" value="RNA_pol_sigma_r3/r4-like"/>
</dbReference>
<organism evidence="4 5">
    <name type="scientific">Heyndrickxia ginsengihumi</name>
    <dbReference type="NCBI Taxonomy" id="363870"/>
    <lineage>
        <taxon>Bacteria</taxon>
        <taxon>Bacillati</taxon>
        <taxon>Bacillota</taxon>
        <taxon>Bacilli</taxon>
        <taxon>Bacillales</taxon>
        <taxon>Bacillaceae</taxon>
        <taxon>Heyndrickxia</taxon>
    </lineage>
</organism>
<evidence type="ECO:0000313" key="5">
    <source>
        <dbReference type="Proteomes" id="UP000030588"/>
    </source>
</evidence>
<dbReference type="Gene3D" id="1.10.10.10">
    <property type="entry name" value="Winged helix-like DNA-binding domain superfamily/Winged helix DNA-binding domain"/>
    <property type="match status" value="1"/>
</dbReference>